<dbReference type="InterPro" id="IPR011664">
    <property type="entry name" value="Abi_system_AbiD/AbiF-like"/>
</dbReference>
<dbReference type="Pfam" id="PF07751">
    <property type="entry name" value="Abi_2"/>
    <property type="match status" value="1"/>
</dbReference>
<evidence type="ECO:0000313" key="1">
    <source>
        <dbReference type="EMBL" id="CUO61949.1"/>
    </source>
</evidence>
<dbReference type="RefSeq" id="WP_055287681.1">
    <property type="nucleotide sequence ID" value="NZ_CYYP01000035.1"/>
</dbReference>
<proteinExistence type="predicted"/>
<sequence>MDKPFKSIAEQIAILESRGLECDNDTRLVLEREGYYPVVNGYKDLFLDQRDGSGQEVFVKGTKFSDIYRLFEFDRTLRLLMFEYFNKAEAVLKTVCSYRFAMAHKDNPEAYLDRDSYRAEAGYRKKIDTLIGDFEKVLCRSKKWNSDYKRDYIRHYENNHDNTPVWIIMNYLMLGQAFKFFEFQPESMRNSIAKSFSDLYFETHEVHKRISPRRLRLAYDHIKDFRNICAHDERLFCARVSPSRDVNLVGVLGDLELVLTEDDYKMLRRQILLEALKLSDSLSRDASARVLFAMGVNDLPSVFPTEILGS</sequence>
<gene>
    <name evidence="1" type="ORF">ERS852381_01938</name>
</gene>
<reference evidence="1 2" key="1">
    <citation type="submission" date="2015-09" db="EMBL/GenBank/DDBJ databases">
        <authorList>
            <consortium name="Pathogen Informatics"/>
        </authorList>
    </citation>
    <scope>NUCLEOTIDE SEQUENCE [LARGE SCALE GENOMIC DNA]</scope>
    <source>
        <strain evidence="1 2">2789STDY5608823</strain>
    </source>
</reference>
<dbReference type="Proteomes" id="UP000095468">
    <property type="component" value="Unassembled WGS sequence"/>
</dbReference>
<evidence type="ECO:0000313" key="2">
    <source>
        <dbReference type="Proteomes" id="UP000095468"/>
    </source>
</evidence>
<name>A0A174GM09_9ACTN</name>
<protein>
    <submittedName>
        <fullName evidence="1">Abortive infection bacteriophage resistance protein</fullName>
    </submittedName>
</protein>
<organism evidence="1 2">
    <name type="scientific">Collinsella aerofaciens</name>
    <dbReference type="NCBI Taxonomy" id="74426"/>
    <lineage>
        <taxon>Bacteria</taxon>
        <taxon>Bacillati</taxon>
        <taxon>Actinomycetota</taxon>
        <taxon>Coriobacteriia</taxon>
        <taxon>Coriobacteriales</taxon>
        <taxon>Coriobacteriaceae</taxon>
        <taxon>Collinsella</taxon>
    </lineage>
</organism>
<dbReference type="EMBL" id="CYYP01000035">
    <property type="protein sequence ID" value="CUO61949.1"/>
    <property type="molecule type" value="Genomic_DNA"/>
</dbReference>
<accession>A0A174GM09</accession>
<dbReference type="AlphaFoldDB" id="A0A174GM09"/>